<gene>
    <name evidence="4" type="primary">hypD</name>
    <name evidence="4" type="ORF">COMA2_20120</name>
</gene>
<dbReference type="GO" id="GO:0051604">
    <property type="term" value="P:protein maturation"/>
    <property type="evidence" value="ECO:0007669"/>
    <property type="project" value="TreeGrafter"/>
</dbReference>
<keyword evidence="2" id="KW-0479">Metal-binding</keyword>
<name>A0A0S4LGU0_9BACT</name>
<dbReference type="InterPro" id="IPR042244">
    <property type="entry name" value="HypD_2_sf"/>
</dbReference>
<evidence type="ECO:0000256" key="3">
    <source>
        <dbReference type="ARBA" id="ARBA00023004"/>
    </source>
</evidence>
<dbReference type="PANTHER" id="PTHR30149">
    <property type="entry name" value="HYDROGENASE PROTEIN ASSEMBLY PROTEIN HYPD"/>
    <property type="match status" value="1"/>
</dbReference>
<proteinExistence type="inferred from homology"/>
<dbReference type="RefSeq" id="WP_090896583.1">
    <property type="nucleotide sequence ID" value="NZ_CZPZ01000012.1"/>
</dbReference>
<dbReference type="Gene3D" id="6.10.20.100">
    <property type="match status" value="1"/>
</dbReference>
<evidence type="ECO:0000313" key="5">
    <source>
        <dbReference type="Proteomes" id="UP000198736"/>
    </source>
</evidence>
<accession>A0A0S4LGU0</accession>
<comment type="similarity">
    <text evidence="1">Belongs to the HypD family.</text>
</comment>
<organism evidence="4 5">
    <name type="scientific">Candidatus Nitrospira nitrificans</name>
    <dbReference type="NCBI Taxonomy" id="1742973"/>
    <lineage>
        <taxon>Bacteria</taxon>
        <taxon>Pseudomonadati</taxon>
        <taxon>Nitrospirota</taxon>
        <taxon>Nitrospiria</taxon>
        <taxon>Nitrospirales</taxon>
        <taxon>Nitrospiraceae</taxon>
        <taxon>Nitrospira</taxon>
    </lineage>
</organism>
<keyword evidence="5" id="KW-1185">Reference proteome</keyword>
<dbReference type="PIRSF" id="PIRSF005622">
    <property type="entry name" value="Hydrgn_mat_hypD"/>
    <property type="match status" value="1"/>
</dbReference>
<sequence length="378" mass="41461">MKYVDEFRDRAVATALAERIKQTVRRPWTIMEVCGGQTHAIVRFGLDSLLPQDLTLVHGPGCPVCVTSVSLIDRAVCLASLPRVMFCSFGDMLRVPGSRGDLFGVKAAGGDVRIIYSPLDALELARKNPDREIVCFAVGFETTAPAWAMAVTQAKQSGITNFSMLIAHVLVPPAMEAILSSPQNRIQGFLAAGHVCTVMGYEEYEAIAQRYKVPIVVTGFEPLDVLEGVAMLVSQLEEGRVEVENQYVRSVSREGNRPARNIVDEVFEPVSRAWRGIGDIPASGLRLRAAYSAYDAEVKFRRELAQLVEGKEDPECRSGLVLQGLLKPMDCPAFGTRCTPEQPLGAPMVSSEGACAAYYRYRGQVKREARFTDSARRA</sequence>
<evidence type="ECO:0000256" key="1">
    <source>
        <dbReference type="ARBA" id="ARBA00007888"/>
    </source>
</evidence>
<dbReference type="AlphaFoldDB" id="A0A0S4LGU0"/>
<dbReference type="Gene3D" id="3.40.50.11740">
    <property type="entry name" value="HypD, alpha/beta domain 2"/>
    <property type="match status" value="2"/>
</dbReference>
<dbReference type="GO" id="GO:0005506">
    <property type="term" value="F:iron ion binding"/>
    <property type="evidence" value="ECO:0007669"/>
    <property type="project" value="TreeGrafter"/>
</dbReference>
<dbReference type="InterPro" id="IPR042243">
    <property type="entry name" value="HypD_1"/>
</dbReference>
<dbReference type="OrthoDB" id="9770424at2"/>
<dbReference type="GO" id="GO:0051539">
    <property type="term" value="F:4 iron, 4 sulfur cluster binding"/>
    <property type="evidence" value="ECO:0007669"/>
    <property type="project" value="TreeGrafter"/>
</dbReference>
<protein>
    <submittedName>
        <fullName evidence="4">Hydrogenase expression/formation protein HypD</fullName>
    </submittedName>
</protein>
<dbReference type="Proteomes" id="UP000198736">
    <property type="component" value="Unassembled WGS sequence"/>
</dbReference>
<dbReference type="EMBL" id="CZPZ01000012">
    <property type="protein sequence ID" value="CUS35163.1"/>
    <property type="molecule type" value="Genomic_DNA"/>
</dbReference>
<dbReference type="GO" id="GO:0070025">
    <property type="term" value="F:carbon monoxide binding"/>
    <property type="evidence" value="ECO:0007669"/>
    <property type="project" value="TreeGrafter"/>
</dbReference>
<dbReference type="NCBIfam" id="TIGR00075">
    <property type="entry name" value="hypD"/>
    <property type="match status" value="1"/>
</dbReference>
<dbReference type="InterPro" id="IPR002780">
    <property type="entry name" value="Hyd_form_HypD"/>
</dbReference>
<keyword evidence="3" id="KW-0408">Iron</keyword>
<evidence type="ECO:0000256" key="2">
    <source>
        <dbReference type="ARBA" id="ARBA00022723"/>
    </source>
</evidence>
<reference evidence="5" key="1">
    <citation type="submission" date="2015-10" db="EMBL/GenBank/DDBJ databases">
        <authorList>
            <person name="Luecker S."/>
            <person name="Luecker S."/>
        </authorList>
    </citation>
    <scope>NUCLEOTIDE SEQUENCE [LARGE SCALE GENOMIC DNA]</scope>
</reference>
<dbReference type="Pfam" id="PF01924">
    <property type="entry name" value="HypD"/>
    <property type="match status" value="1"/>
</dbReference>
<evidence type="ECO:0000313" key="4">
    <source>
        <dbReference type="EMBL" id="CUS35163.1"/>
    </source>
</evidence>
<dbReference type="STRING" id="1742973.COMA2_20120"/>
<dbReference type="PANTHER" id="PTHR30149:SF0">
    <property type="entry name" value="HYDROGENASE MATURATION FACTOR HYPD"/>
    <property type="match status" value="1"/>
</dbReference>